<evidence type="ECO:0000256" key="11">
    <source>
        <dbReference type="PIRSR" id="PIRSR602401-1"/>
    </source>
</evidence>
<keyword evidence="5 11" id="KW-0479">Metal-binding</keyword>
<dbReference type="PANTHER" id="PTHR47947:SF62">
    <property type="entry name" value="CYTOCHROME P450, FAMILY 81, SUBFAMILY D, POLYPEPTIDE 5"/>
    <property type="match status" value="1"/>
</dbReference>
<dbReference type="SUPFAM" id="SSF48264">
    <property type="entry name" value="Cytochrome P450"/>
    <property type="match status" value="1"/>
</dbReference>
<evidence type="ECO:0000256" key="9">
    <source>
        <dbReference type="ARBA" id="ARBA00023033"/>
    </source>
</evidence>
<dbReference type="GO" id="GO:0004497">
    <property type="term" value="F:monooxygenase activity"/>
    <property type="evidence" value="ECO:0007669"/>
    <property type="project" value="UniProtKB-KW"/>
</dbReference>
<dbReference type="FunFam" id="1.10.630.10:FF:000023">
    <property type="entry name" value="Cytochrome P450 family protein"/>
    <property type="match status" value="1"/>
</dbReference>
<accession>A0AAN8V8B4</accession>
<evidence type="ECO:0000256" key="5">
    <source>
        <dbReference type="ARBA" id="ARBA00022723"/>
    </source>
</evidence>
<keyword evidence="6 13" id="KW-1133">Transmembrane helix</keyword>
<evidence type="ECO:0000256" key="1">
    <source>
        <dbReference type="ARBA" id="ARBA00004167"/>
    </source>
</evidence>
<dbReference type="Proteomes" id="UP001370490">
    <property type="component" value="Unassembled WGS sequence"/>
</dbReference>
<feature type="transmembrane region" description="Helical" evidence="13">
    <location>
        <begin position="6"/>
        <end position="22"/>
    </location>
</feature>
<evidence type="ECO:0000256" key="7">
    <source>
        <dbReference type="ARBA" id="ARBA00023002"/>
    </source>
</evidence>
<dbReference type="InterPro" id="IPR017972">
    <property type="entry name" value="Cyt_P450_CS"/>
</dbReference>
<evidence type="ECO:0000256" key="8">
    <source>
        <dbReference type="ARBA" id="ARBA00023004"/>
    </source>
</evidence>
<evidence type="ECO:0000256" key="10">
    <source>
        <dbReference type="ARBA" id="ARBA00023136"/>
    </source>
</evidence>
<comment type="caution">
    <text evidence="14">The sequence shown here is derived from an EMBL/GenBank/DDBJ whole genome shotgun (WGS) entry which is preliminary data.</text>
</comment>
<dbReference type="EMBL" id="JBAMMX010000018">
    <property type="protein sequence ID" value="KAK6923098.1"/>
    <property type="molecule type" value="Genomic_DNA"/>
</dbReference>
<keyword evidence="9 12" id="KW-0503">Monooxygenase</keyword>
<keyword evidence="7 12" id="KW-0560">Oxidoreductase</keyword>
<evidence type="ECO:0000256" key="4">
    <source>
        <dbReference type="ARBA" id="ARBA00022692"/>
    </source>
</evidence>
<evidence type="ECO:0000313" key="15">
    <source>
        <dbReference type="Proteomes" id="UP001370490"/>
    </source>
</evidence>
<comment type="cofactor">
    <cofactor evidence="11">
        <name>heme</name>
        <dbReference type="ChEBI" id="CHEBI:30413"/>
    </cofactor>
</comment>
<dbReference type="PRINTS" id="PR00385">
    <property type="entry name" value="P450"/>
</dbReference>
<dbReference type="PRINTS" id="PR00463">
    <property type="entry name" value="EP450I"/>
</dbReference>
<dbReference type="GO" id="GO:0020037">
    <property type="term" value="F:heme binding"/>
    <property type="evidence" value="ECO:0007669"/>
    <property type="project" value="InterPro"/>
</dbReference>
<evidence type="ECO:0000256" key="6">
    <source>
        <dbReference type="ARBA" id="ARBA00022989"/>
    </source>
</evidence>
<dbReference type="InterPro" id="IPR050651">
    <property type="entry name" value="Plant_Cytochrome_P450_Monoox"/>
</dbReference>
<evidence type="ECO:0000256" key="13">
    <source>
        <dbReference type="SAM" id="Phobius"/>
    </source>
</evidence>
<evidence type="ECO:0000313" key="14">
    <source>
        <dbReference type="EMBL" id="KAK6923098.1"/>
    </source>
</evidence>
<keyword evidence="10 13" id="KW-0472">Membrane</keyword>
<keyword evidence="4 13" id="KW-0812">Transmembrane</keyword>
<dbReference type="Pfam" id="PF00067">
    <property type="entry name" value="p450"/>
    <property type="match status" value="1"/>
</dbReference>
<evidence type="ECO:0000256" key="2">
    <source>
        <dbReference type="ARBA" id="ARBA00010617"/>
    </source>
</evidence>
<comment type="subcellular location">
    <subcellularLocation>
        <location evidence="1">Membrane</location>
        <topology evidence="1">Single-pass membrane protein</topology>
    </subcellularLocation>
</comment>
<dbReference type="PROSITE" id="PS00086">
    <property type="entry name" value="CYTOCHROME_P450"/>
    <property type="match status" value="1"/>
</dbReference>
<name>A0AAN8V8B4_9MAGN</name>
<dbReference type="InterPro" id="IPR036396">
    <property type="entry name" value="Cyt_P450_sf"/>
</dbReference>
<sequence>MDQTFLIFSLSPPFLLLVLIILKHTRSPKLNLPPSPPALPILGHLHLIKQPLHRTLNSISQKTGPVTLLRFGTRPVLLVSSASAAEECLAKNDVVFANRPNLIIGEHLGYNFTTLVGASYGDHWRNLRRLSSLEIFSTTRLNKFAHIRRNENQLLIKSLLTNARERFARVELKSKFSGLSFNVIMRMICGRRYYGEAEDTEEAKTFREIMKEMVRLADASNPADFLPILRWFDYGNLEKRMKKLGSKNDAFLQGLIDEHKSGKSETKYTMVDHLLNLQKSEPEYYTDMIIKGLILVLLTAGSDTTALTIEWAMTLLLNHPETLKKVRVEIDAQVGQDGLVDELDLSKLPYLQNVILETLRLCPPVPLLLAHYSSKECEVSGFDIPSGTILLVNAWTIHRDPDLWEDPTSFRPERFENGEADTYNYKLIPFGAGRRSCPGLGLAQRVVGLTLGTLIQCFEWKRIGEEKIDMTEGSGLTMPKVEPLEAMCRARPVTKLVTAGAL</sequence>
<keyword evidence="3 11" id="KW-0349">Heme</keyword>
<dbReference type="PANTHER" id="PTHR47947">
    <property type="entry name" value="CYTOCHROME P450 82C3-RELATED"/>
    <property type="match status" value="1"/>
</dbReference>
<dbReference type="AlphaFoldDB" id="A0AAN8V8B4"/>
<proteinExistence type="inferred from homology"/>
<dbReference type="GO" id="GO:0005506">
    <property type="term" value="F:iron ion binding"/>
    <property type="evidence" value="ECO:0007669"/>
    <property type="project" value="InterPro"/>
</dbReference>
<feature type="binding site" description="axial binding residue" evidence="11">
    <location>
        <position position="437"/>
    </location>
    <ligand>
        <name>heme</name>
        <dbReference type="ChEBI" id="CHEBI:30413"/>
    </ligand>
    <ligandPart>
        <name>Fe</name>
        <dbReference type="ChEBI" id="CHEBI:18248"/>
    </ligandPart>
</feature>
<keyword evidence="8 11" id="KW-0408">Iron</keyword>
<reference evidence="14 15" key="1">
    <citation type="submission" date="2023-12" db="EMBL/GenBank/DDBJ databases">
        <title>A high-quality genome assembly for Dillenia turbinata (Dilleniales).</title>
        <authorList>
            <person name="Chanderbali A."/>
        </authorList>
    </citation>
    <scope>NUCLEOTIDE SEQUENCE [LARGE SCALE GENOMIC DNA]</scope>
    <source>
        <strain evidence="14">LSX21</strain>
        <tissue evidence="14">Leaf</tissue>
    </source>
</reference>
<dbReference type="InterPro" id="IPR002401">
    <property type="entry name" value="Cyt_P450_E_grp-I"/>
</dbReference>
<organism evidence="14 15">
    <name type="scientific">Dillenia turbinata</name>
    <dbReference type="NCBI Taxonomy" id="194707"/>
    <lineage>
        <taxon>Eukaryota</taxon>
        <taxon>Viridiplantae</taxon>
        <taxon>Streptophyta</taxon>
        <taxon>Embryophyta</taxon>
        <taxon>Tracheophyta</taxon>
        <taxon>Spermatophyta</taxon>
        <taxon>Magnoliopsida</taxon>
        <taxon>eudicotyledons</taxon>
        <taxon>Gunneridae</taxon>
        <taxon>Pentapetalae</taxon>
        <taxon>Dilleniales</taxon>
        <taxon>Dilleniaceae</taxon>
        <taxon>Dillenia</taxon>
    </lineage>
</organism>
<protein>
    <submittedName>
        <fullName evidence="14">Cytochrome P450</fullName>
    </submittedName>
</protein>
<evidence type="ECO:0000256" key="3">
    <source>
        <dbReference type="ARBA" id="ARBA00022617"/>
    </source>
</evidence>
<dbReference type="GO" id="GO:0016020">
    <property type="term" value="C:membrane"/>
    <property type="evidence" value="ECO:0007669"/>
    <property type="project" value="UniProtKB-SubCell"/>
</dbReference>
<evidence type="ECO:0000256" key="12">
    <source>
        <dbReference type="RuleBase" id="RU000461"/>
    </source>
</evidence>
<dbReference type="Gene3D" id="1.10.630.10">
    <property type="entry name" value="Cytochrome P450"/>
    <property type="match status" value="1"/>
</dbReference>
<keyword evidence="15" id="KW-1185">Reference proteome</keyword>
<dbReference type="InterPro" id="IPR001128">
    <property type="entry name" value="Cyt_P450"/>
</dbReference>
<dbReference type="GO" id="GO:0016705">
    <property type="term" value="F:oxidoreductase activity, acting on paired donors, with incorporation or reduction of molecular oxygen"/>
    <property type="evidence" value="ECO:0007669"/>
    <property type="project" value="InterPro"/>
</dbReference>
<comment type="similarity">
    <text evidence="2 12">Belongs to the cytochrome P450 family.</text>
</comment>
<gene>
    <name evidence="14" type="ORF">RJ641_011402</name>
</gene>
<dbReference type="CDD" id="cd20653">
    <property type="entry name" value="CYP81"/>
    <property type="match status" value="1"/>
</dbReference>